<dbReference type="PROSITE" id="PS00463">
    <property type="entry name" value="ZN2_CY6_FUNGAL_1"/>
    <property type="match status" value="1"/>
</dbReference>
<dbReference type="AlphaFoldDB" id="A0A8H7CDN4"/>
<dbReference type="OrthoDB" id="39175at2759"/>
<dbReference type="SUPFAM" id="SSF57701">
    <property type="entry name" value="Zn2/Cys6 DNA-binding domain"/>
    <property type="match status" value="1"/>
</dbReference>
<dbReference type="EMBL" id="JACAZI010000028">
    <property type="protein sequence ID" value="KAF7333744.1"/>
    <property type="molecule type" value="Genomic_DNA"/>
</dbReference>
<protein>
    <recommendedName>
        <fullName evidence="2">Zn(2)-C6 fungal-type domain-containing protein</fullName>
    </recommendedName>
</protein>
<dbReference type="InterPro" id="IPR036864">
    <property type="entry name" value="Zn2-C6_fun-type_DNA-bd_sf"/>
</dbReference>
<feature type="domain" description="Zn(2)-C6 fungal-type" evidence="2">
    <location>
        <begin position="259"/>
        <end position="294"/>
    </location>
</feature>
<evidence type="ECO:0000256" key="1">
    <source>
        <dbReference type="SAM" id="MobiDB-lite"/>
    </source>
</evidence>
<feature type="compositionally biased region" description="Low complexity" evidence="1">
    <location>
        <begin position="206"/>
        <end position="217"/>
    </location>
</feature>
<feature type="region of interest" description="Disordered" evidence="1">
    <location>
        <begin position="134"/>
        <end position="240"/>
    </location>
</feature>
<dbReference type="GO" id="GO:0000981">
    <property type="term" value="F:DNA-binding transcription factor activity, RNA polymerase II-specific"/>
    <property type="evidence" value="ECO:0007669"/>
    <property type="project" value="InterPro"/>
</dbReference>
<dbReference type="Gene3D" id="4.10.240.10">
    <property type="entry name" value="Zn(2)-C6 fungal-type DNA-binding domain"/>
    <property type="match status" value="1"/>
</dbReference>
<keyword evidence="4" id="KW-1185">Reference proteome</keyword>
<evidence type="ECO:0000313" key="3">
    <source>
        <dbReference type="EMBL" id="KAF7333744.1"/>
    </source>
</evidence>
<accession>A0A8H7CDN4</accession>
<feature type="region of interest" description="Disordered" evidence="1">
    <location>
        <begin position="100"/>
        <end position="119"/>
    </location>
</feature>
<evidence type="ECO:0000259" key="2">
    <source>
        <dbReference type="PROSITE" id="PS50048"/>
    </source>
</evidence>
<dbReference type="CDD" id="cd00067">
    <property type="entry name" value="GAL4"/>
    <property type="match status" value="1"/>
</dbReference>
<dbReference type="Proteomes" id="UP000620124">
    <property type="component" value="Unassembled WGS sequence"/>
</dbReference>
<gene>
    <name evidence="3" type="ORF">MVEN_02331000</name>
</gene>
<feature type="compositionally biased region" description="Basic and acidic residues" evidence="1">
    <location>
        <begin position="161"/>
        <end position="175"/>
    </location>
</feature>
<reference evidence="3" key="1">
    <citation type="submission" date="2020-05" db="EMBL/GenBank/DDBJ databases">
        <title>Mycena genomes resolve the evolution of fungal bioluminescence.</title>
        <authorList>
            <person name="Tsai I.J."/>
        </authorList>
    </citation>
    <scope>NUCLEOTIDE SEQUENCE</scope>
    <source>
        <strain evidence="3">CCC161011</strain>
    </source>
</reference>
<name>A0A8H7CDN4_9AGAR</name>
<comment type="caution">
    <text evidence="3">The sequence shown here is derived from an EMBL/GenBank/DDBJ whole genome shotgun (WGS) entry which is preliminary data.</text>
</comment>
<dbReference type="SMART" id="SM00066">
    <property type="entry name" value="GAL4"/>
    <property type="match status" value="1"/>
</dbReference>
<sequence length="329" mass="36779">MNSPQVGPSNIPFLDHWPPAPHHRLASASANGARLHLSDGPYANDPRHPVDDAFFLPRSQRTPPSGSVSNWRPTAAALFPPPSQFYHPLPTELEPYGVPQYYPPSTEATGNGDCDDEDSFDVSALADQYLDLSEHCPLPSGESRSVSPATDYTDGSEVPDGDFRAEKRRHVEDWQFPRLPKTSGSDDGYSDESREQERPRRSPFYHSPSPSHELPPLMDVPMAKHTGSKHTHTTHLHGPPALKFTQASKDGRSKRQALACLFCRERKIACGRPSEKSKDRTCNQCVRRHRECVYPTESRRGQHSRIKSLARRAQAAHNLDMGVMRPLLN</sequence>
<feature type="compositionally biased region" description="Basic residues" evidence="1">
    <location>
        <begin position="226"/>
        <end position="235"/>
    </location>
</feature>
<evidence type="ECO:0000313" key="4">
    <source>
        <dbReference type="Proteomes" id="UP000620124"/>
    </source>
</evidence>
<proteinExistence type="predicted"/>
<dbReference type="InterPro" id="IPR001138">
    <property type="entry name" value="Zn2Cys6_DnaBD"/>
</dbReference>
<dbReference type="GO" id="GO:0008270">
    <property type="term" value="F:zinc ion binding"/>
    <property type="evidence" value="ECO:0007669"/>
    <property type="project" value="InterPro"/>
</dbReference>
<organism evidence="3 4">
    <name type="scientific">Mycena venus</name>
    <dbReference type="NCBI Taxonomy" id="2733690"/>
    <lineage>
        <taxon>Eukaryota</taxon>
        <taxon>Fungi</taxon>
        <taxon>Dikarya</taxon>
        <taxon>Basidiomycota</taxon>
        <taxon>Agaricomycotina</taxon>
        <taxon>Agaricomycetes</taxon>
        <taxon>Agaricomycetidae</taxon>
        <taxon>Agaricales</taxon>
        <taxon>Marasmiineae</taxon>
        <taxon>Mycenaceae</taxon>
        <taxon>Mycena</taxon>
    </lineage>
</organism>
<feature type="compositionally biased region" description="Basic and acidic residues" evidence="1">
    <location>
        <begin position="191"/>
        <end position="200"/>
    </location>
</feature>
<dbReference type="PROSITE" id="PS50048">
    <property type="entry name" value="ZN2_CY6_FUNGAL_2"/>
    <property type="match status" value="1"/>
</dbReference>